<keyword evidence="2" id="KW-0732">Signal</keyword>
<accession>A0ABS4AY56</accession>
<dbReference type="InterPro" id="IPR007049">
    <property type="entry name" value="Carb-sel_porin_OprB"/>
</dbReference>
<evidence type="ECO:0000313" key="3">
    <source>
        <dbReference type="EMBL" id="MBP0466314.1"/>
    </source>
</evidence>
<reference evidence="3 4" key="1">
    <citation type="submission" date="2021-03" db="EMBL/GenBank/DDBJ databases">
        <authorList>
            <person name="So Y."/>
        </authorList>
    </citation>
    <scope>NUCLEOTIDE SEQUENCE [LARGE SCALE GENOMIC DNA]</scope>
    <source>
        <strain evidence="3 4">PWR1</strain>
    </source>
</reference>
<comment type="similarity">
    <text evidence="1 2">Belongs to the OprB family.</text>
</comment>
<proteinExistence type="inferred from homology"/>
<name>A0ABS4AY56_9PROT</name>
<dbReference type="RefSeq" id="WP_209353718.1">
    <property type="nucleotide sequence ID" value="NZ_JAGIYZ010000026.1"/>
</dbReference>
<sequence length="439" mass="45886">MRLRTTLAALALLALPAAPRAEETPPACESGTALAPGLCLAGTLTGDAMANVSGGIRRGAAAVGQLRLDLTADLGTLAGLDGWRMAASAFAIYGRQPTATRVGSLAPVSNIEALSTVRLFEFWAERSLGEWGSLRFGQLAADAEFAAASGAANLVNGTFGWPVALAGALPSGGPAYPLATPGIRLALGDPEGATGLRLGVFSGDPGGAYGEGTDPQRHNRYGTLFSTRGGAFYLAEAVTGGEAPEGEDAPRPWVLKLGGWYHTGGFDSVRFDDAGLSLADPASSGTPRRFGNNYGGYAVAEATLWRGEEGWVSVFGRAFAQPGDRNAVDLQLDGGLAWRGPFGRGGDTLSLGVSWARIGARSRDFDRDLIAFGTTRPVRSHETVVELNYDAVVIEDRLSLRPLAQLLFNPAAGEPDERRDRTRALPDAVVLGMRAVLTF</sequence>
<evidence type="ECO:0000256" key="2">
    <source>
        <dbReference type="RuleBase" id="RU363072"/>
    </source>
</evidence>
<comment type="caution">
    <text evidence="3">The sequence shown here is derived from an EMBL/GenBank/DDBJ whole genome shotgun (WGS) entry which is preliminary data.</text>
</comment>
<dbReference type="Proteomes" id="UP000680815">
    <property type="component" value="Unassembled WGS sequence"/>
</dbReference>
<feature type="chain" id="PRO_5044995410" evidence="2">
    <location>
        <begin position="22"/>
        <end position="439"/>
    </location>
</feature>
<dbReference type="Gene3D" id="2.40.160.180">
    <property type="entry name" value="Carbohydrate-selective porin OprB"/>
    <property type="match status" value="1"/>
</dbReference>
<dbReference type="InterPro" id="IPR052932">
    <property type="entry name" value="OprB_Porin"/>
</dbReference>
<organism evidence="3 4">
    <name type="scientific">Roseomonas nitratireducens</name>
    <dbReference type="NCBI Taxonomy" id="2820810"/>
    <lineage>
        <taxon>Bacteria</taxon>
        <taxon>Pseudomonadati</taxon>
        <taxon>Pseudomonadota</taxon>
        <taxon>Alphaproteobacteria</taxon>
        <taxon>Acetobacterales</taxon>
        <taxon>Roseomonadaceae</taxon>
        <taxon>Roseomonas</taxon>
    </lineage>
</organism>
<dbReference type="Pfam" id="PF04966">
    <property type="entry name" value="OprB"/>
    <property type="match status" value="1"/>
</dbReference>
<evidence type="ECO:0000313" key="4">
    <source>
        <dbReference type="Proteomes" id="UP000680815"/>
    </source>
</evidence>
<dbReference type="PANTHER" id="PTHR37944:SF1">
    <property type="entry name" value="PORIN B"/>
    <property type="match status" value="1"/>
</dbReference>
<gene>
    <name evidence="3" type="ORF">J5Y09_20470</name>
</gene>
<dbReference type="PANTHER" id="PTHR37944">
    <property type="entry name" value="PORIN B"/>
    <property type="match status" value="1"/>
</dbReference>
<keyword evidence="4" id="KW-1185">Reference proteome</keyword>
<feature type="signal peptide" evidence="2">
    <location>
        <begin position="1"/>
        <end position="21"/>
    </location>
</feature>
<dbReference type="InterPro" id="IPR038673">
    <property type="entry name" value="OprB_sf"/>
</dbReference>
<evidence type="ECO:0000256" key="1">
    <source>
        <dbReference type="ARBA" id="ARBA00008769"/>
    </source>
</evidence>
<protein>
    <submittedName>
        <fullName evidence="3">Carbohydrate porin</fullName>
    </submittedName>
</protein>
<dbReference type="EMBL" id="JAGIYZ010000026">
    <property type="protein sequence ID" value="MBP0466314.1"/>
    <property type="molecule type" value="Genomic_DNA"/>
</dbReference>